<dbReference type="Proteomes" id="UP000186112">
    <property type="component" value="Unassembled WGS sequence"/>
</dbReference>
<evidence type="ECO:0000256" key="5">
    <source>
        <dbReference type="ARBA" id="ARBA00022692"/>
    </source>
</evidence>
<evidence type="ECO:0000256" key="6">
    <source>
        <dbReference type="ARBA" id="ARBA00022989"/>
    </source>
</evidence>
<keyword evidence="10" id="KW-1185">Reference proteome</keyword>
<feature type="transmembrane region" description="Helical" evidence="8">
    <location>
        <begin position="13"/>
        <end position="37"/>
    </location>
</feature>
<evidence type="ECO:0000256" key="7">
    <source>
        <dbReference type="ARBA" id="ARBA00023136"/>
    </source>
</evidence>
<organism evidence="9 10">
    <name type="scientific">Tissierella creatinophila DSM 6911</name>
    <dbReference type="NCBI Taxonomy" id="1123403"/>
    <lineage>
        <taxon>Bacteria</taxon>
        <taxon>Bacillati</taxon>
        <taxon>Bacillota</taxon>
        <taxon>Tissierellia</taxon>
        <taxon>Tissierellales</taxon>
        <taxon>Tissierellaceae</taxon>
        <taxon>Tissierella</taxon>
    </lineage>
</organism>
<name>A0A1U7M9A9_TISCR</name>
<feature type="transmembrane region" description="Helical" evidence="8">
    <location>
        <begin position="49"/>
        <end position="67"/>
    </location>
</feature>
<dbReference type="RefSeq" id="WP_075724008.1">
    <property type="nucleotide sequence ID" value="NZ_LTDM01000001.1"/>
</dbReference>
<dbReference type="GO" id="GO:0055085">
    <property type="term" value="P:transmembrane transport"/>
    <property type="evidence" value="ECO:0007669"/>
    <property type="project" value="TreeGrafter"/>
</dbReference>
<feature type="transmembrane region" description="Helical" evidence="8">
    <location>
        <begin position="295"/>
        <end position="314"/>
    </location>
</feature>
<evidence type="ECO:0000313" key="9">
    <source>
        <dbReference type="EMBL" id="OLS03902.1"/>
    </source>
</evidence>
<proteinExistence type="inferred from homology"/>
<keyword evidence="7 8" id="KW-0472">Membrane</keyword>
<dbReference type="PANTHER" id="PTHR21716:SF53">
    <property type="entry name" value="PERMEASE PERM-RELATED"/>
    <property type="match status" value="1"/>
</dbReference>
<dbReference type="PANTHER" id="PTHR21716">
    <property type="entry name" value="TRANSMEMBRANE PROTEIN"/>
    <property type="match status" value="1"/>
</dbReference>
<evidence type="ECO:0000256" key="1">
    <source>
        <dbReference type="ARBA" id="ARBA00004651"/>
    </source>
</evidence>
<feature type="transmembrane region" description="Helical" evidence="8">
    <location>
        <begin position="105"/>
        <end position="127"/>
    </location>
</feature>
<keyword evidence="6 8" id="KW-1133">Transmembrane helix</keyword>
<comment type="caution">
    <text evidence="9">The sequence shown here is derived from an EMBL/GenBank/DDBJ whole genome shotgun (WGS) entry which is preliminary data.</text>
</comment>
<protein>
    <submittedName>
        <fullName evidence="9">AI-2 transport protein TqsA</fullName>
    </submittedName>
</protein>
<evidence type="ECO:0000256" key="4">
    <source>
        <dbReference type="ARBA" id="ARBA00022475"/>
    </source>
</evidence>
<gene>
    <name evidence="9" type="primary">tqsA</name>
    <name evidence="9" type="ORF">TICRE_00290</name>
</gene>
<comment type="subcellular location">
    <subcellularLocation>
        <location evidence="1">Cell membrane</location>
        <topology evidence="1">Multi-pass membrane protein</topology>
    </subcellularLocation>
</comment>
<feature type="transmembrane region" description="Helical" evidence="8">
    <location>
        <begin position="73"/>
        <end position="93"/>
    </location>
</feature>
<evidence type="ECO:0000313" key="10">
    <source>
        <dbReference type="Proteomes" id="UP000186112"/>
    </source>
</evidence>
<feature type="transmembrane region" description="Helical" evidence="8">
    <location>
        <begin position="351"/>
        <end position="384"/>
    </location>
</feature>
<dbReference type="GO" id="GO:0005886">
    <property type="term" value="C:plasma membrane"/>
    <property type="evidence" value="ECO:0007669"/>
    <property type="project" value="UniProtKB-SubCell"/>
</dbReference>
<comment type="similarity">
    <text evidence="2">Belongs to the autoinducer-2 exporter (AI-2E) (TC 2.A.86) family.</text>
</comment>
<evidence type="ECO:0000256" key="2">
    <source>
        <dbReference type="ARBA" id="ARBA00009773"/>
    </source>
</evidence>
<sequence length="399" mass="45423">MIGQGSPDIFIKAIGILSITLTFLVIYYLINIGNRFVENSKKINIQNKWIIITFLALIFAYFLYVFLKRNPFLYDIFITTIISIILAYTLNPLINKLEKRGINRLEGVLILYISILGIFFILAFLIIPKSGREIKRLVTDLPMYFDRLSDLVDKMYTKYYSILGGLPPMFKDVEKVVMENIIKIENVFVNGLKNFVGAIIGMTSKIINIILTPILTLYFLVDKDYFVKKIKGWIPKKHKKDIIYLATTIDNSLSKFIKGRLLMSLYVGIFTSIILFILGVDFAFVIGLVTGIFDIVPYIGPLMGFIPALFFGFVESPIKAIWVSILFVVIQWGENNILAPKIIGENMGIHPLVILLSIIIGGGIFGVFGMIISVPLVAVLKIIYEFIKEKRLIYKDRKN</sequence>
<keyword evidence="3" id="KW-0813">Transport</keyword>
<dbReference type="OrthoDB" id="9793390at2"/>
<dbReference type="AlphaFoldDB" id="A0A1U7M9A9"/>
<evidence type="ECO:0000256" key="8">
    <source>
        <dbReference type="SAM" id="Phobius"/>
    </source>
</evidence>
<keyword evidence="4" id="KW-1003">Cell membrane</keyword>
<feature type="transmembrane region" description="Helical" evidence="8">
    <location>
        <begin position="195"/>
        <end position="221"/>
    </location>
</feature>
<dbReference type="Pfam" id="PF01594">
    <property type="entry name" value="AI-2E_transport"/>
    <property type="match status" value="1"/>
</dbReference>
<evidence type="ECO:0000256" key="3">
    <source>
        <dbReference type="ARBA" id="ARBA00022448"/>
    </source>
</evidence>
<dbReference type="EMBL" id="LTDM01000001">
    <property type="protein sequence ID" value="OLS03902.1"/>
    <property type="molecule type" value="Genomic_DNA"/>
</dbReference>
<feature type="transmembrane region" description="Helical" evidence="8">
    <location>
        <begin position="265"/>
        <end position="289"/>
    </location>
</feature>
<keyword evidence="5 8" id="KW-0812">Transmembrane</keyword>
<accession>A0A1U7M9A9</accession>
<feature type="transmembrane region" description="Helical" evidence="8">
    <location>
        <begin position="321"/>
        <end position="339"/>
    </location>
</feature>
<reference evidence="9 10" key="1">
    <citation type="submission" date="2016-02" db="EMBL/GenBank/DDBJ databases">
        <title>Genome sequence of Tissierella creatinophila DSM 6911.</title>
        <authorList>
            <person name="Poehlein A."/>
            <person name="Daniel R."/>
        </authorList>
    </citation>
    <scope>NUCLEOTIDE SEQUENCE [LARGE SCALE GENOMIC DNA]</scope>
    <source>
        <strain evidence="9 10">DSM 6911</strain>
    </source>
</reference>
<dbReference type="InterPro" id="IPR002549">
    <property type="entry name" value="AI-2E-like"/>
</dbReference>